<dbReference type="PROSITE" id="PS50102">
    <property type="entry name" value="RRM"/>
    <property type="match status" value="1"/>
</dbReference>
<dbReference type="Gene3D" id="3.30.70.330">
    <property type="match status" value="1"/>
</dbReference>
<reference evidence="10 11" key="3">
    <citation type="submission" date="2025-05" db="UniProtKB">
        <authorList>
            <consortium name="RefSeq"/>
        </authorList>
    </citation>
    <scope>IDENTIFICATION</scope>
    <source>
        <tissue evidence="10 11">Leaf</tissue>
    </source>
</reference>
<evidence type="ECO:0000313" key="11">
    <source>
        <dbReference type="RefSeq" id="XP_010466327.1"/>
    </source>
</evidence>
<evidence type="ECO:0000256" key="4">
    <source>
        <dbReference type="ARBA" id="ARBA00022884"/>
    </source>
</evidence>
<feature type="region of interest" description="Disordered" evidence="7">
    <location>
        <begin position="64"/>
        <end position="85"/>
    </location>
</feature>
<dbReference type="SUPFAM" id="SSF54928">
    <property type="entry name" value="RNA-binding domain, RBD"/>
    <property type="match status" value="1"/>
</dbReference>
<reference evidence="9" key="2">
    <citation type="journal article" date="2014" name="Nat. Commun.">
        <title>The emerging biofuel crop Camelina sativa retains a highly undifferentiated hexaploid genome structure.</title>
        <authorList>
            <person name="Kagale S."/>
            <person name="Koh C."/>
            <person name="Nixon J."/>
            <person name="Bollina V."/>
            <person name="Clarke W.E."/>
            <person name="Tuteja R."/>
            <person name="Spillane C."/>
            <person name="Robinson S.J."/>
            <person name="Links M.G."/>
            <person name="Clarke C."/>
            <person name="Higgins E.E."/>
            <person name="Huebert T."/>
            <person name="Sharpe A.G."/>
            <person name="Parkin I.A."/>
        </authorList>
    </citation>
    <scope>NUCLEOTIDE SEQUENCE [LARGE SCALE GENOMIC DNA]</scope>
    <source>
        <strain evidence="9">r\DH55</strain>
    </source>
</reference>
<keyword evidence="9" id="KW-1185">Reference proteome</keyword>
<dbReference type="PANTHER" id="PTHR24009:SF20">
    <property type="entry name" value="RNA-BINDING (RRM_RBD_RNP MOTIFS) FAMILY PROTEIN"/>
    <property type="match status" value="1"/>
</dbReference>
<evidence type="ECO:0000256" key="7">
    <source>
        <dbReference type="SAM" id="MobiDB-lite"/>
    </source>
</evidence>
<dbReference type="PANTHER" id="PTHR24009">
    <property type="entry name" value="RNA-BINDING (RRM/RBD/RNP MOTIFS)"/>
    <property type="match status" value="1"/>
</dbReference>
<evidence type="ECO:0000259" key="8">
    <source>
        <dbReference type="PROSITE" id="PS50102"/>
    </source>
</evidence>
<evidence type="ECO:0000313" key="9">
    <source>
        <dbReference type="Proteomes" id="UP000694864"/>
    </source>
</evidence>
<dbReference type="Pfam" id="PF23182">
    <property type="entry name" value="PABC_AtC3H46"/>
    <property type="match status" value="1"/>
</dbReference>
<keyword evidence="4 6" id="KW-0694">RNA-binding</keyword>
<feature type="domain" description="RRM" evidence="8">
    <location>
        <begin position="333"/>
        <end position="420"/>
    </location>
</feature>
<evidence type="ECO:0000256" key="1">
    <source>
        <dbReference type="ARBA" id="ARBA00022723"/>
    </source>
</evidence>
<keyword evidence="3" id="KW-0862">Zinc</keyword>
<accession>A0ABM0W6D1</accession>
<evidence type="ECO:0000256" key="6">
    <source>
        <dbReference type="PROSITE-ProRule" id="PRU00176"/>
    </source>
</evidence>
<dbReference type="CDD" id="cd12458">
    <property type="entry name" value="RRM_AtC3H46_like"/>
    <property type="match status" value="1"/>
</dbReference>
<gene>
    <name evidence="10 11" type="primary">LOC104746527</name>
</gene>
<dbReference type="InterPro" id="IPR012677">
    <property type="entry name" value="Nucleotide-bd_a/b_plait_sf"/>
</dbReference>
<dbReference type="RefSeq" id="XP_010466326.1">
    <property type="nucleotide sequence ID" value="XM_010468024.2"/>
</dbReference>
<dbReference type="Pfam" id="PF00076">
    <property type="entry name" value="RRM_1"/>
    <property type="match status" value="1"/>
</dbReference>
<proteinExistence type="predicted"/>
<dbReference type="GeneID" id="104746527"/>
<dbReference type="InterPro" id="IPR034365">
    <property type="entry name" value="AtC3H46-like_RRM"/>
</dbReference>
<evidence type="ECO:0000256" key="5">
    <source>
        <dbReference type="ARBA" id="ARBA00023125"/>
    </source>
</evidence>
<dbReference type="InterPro" id="IPR035979">
    <property type="entry name" value="RBD_domain_sf"/>
</dbReference>
<evidence type="ECO:0000256" key="2">
    <source>
        <dbReference type="ARBA" id="ARBA00022771"/>
    </source>
</evidence>
<dbReference type="SMART" id="SM00360">
    <property type="entry name" value="RRM"/>
    <property type="match status" value="1"/>
</dbReference>
<keyword evidence="1" id="KW-0479">Metal-binding</keyword>
<feature type="compositionally biased region" description="Basic and acidic residues" evidence="7">
    <location>
        <begin position="590"/>
        <end position="601"/>
    </location>
</feature>
<protein>
    <submittedName>
        <fullName evidence="10 11">Zinc finger CCCH domain-containing protein 55-like isoform X1</fullName>
    </submittedName>
</protein>
<feature type="compositionally biased region" description="Low complexity" evidence="7">
    <location>
        <begin position="64"/>
        <end position="81"/>
    </location>
</feature>
<feature type="region of interest" description="Disordered" evidence="7">
    <location>
        <begin position="580"/>
        <end position="620"/>
    </location>
</feature>
<dbReference type="InterPro" id="IPR000504">
    <property type="entry name" value="RRM_dom"/>
</dbReference>
<dbReference type="Proteomes" id="UP000694864">
    <property type="component" value="Chromosome 15"/>
</dbReference>
<feature type="compositionally biased region" description="Polar residues" evidence="7">
    <location>
        <begin position="603"/>
        <end position="620"/>
    </location>
</feature>
<sequence>MDPGDPTSILFTKIRTLEPDFASKIIGYLLLQDLGNRDLMRLALGPDTFLQSVCLKAKSALGLSSSSNGSSSSSASSPLNPISRPINIHRHSLSQSSSGNGFMEFSRNPLSPSYTTPGSLGSNPNMISSPFQASSSLFASDGVGAVAAAAAGDSTGNGDLLDEHQLGNYLSFLNESSSKNKDESVDPFGFSSDNGGDAHLHKRSFSASDACFGSEEPGFGGGGYNRFQHGGLGDDFDSSPGGFGSPDYVTRQQEEMMRMKMAQRQRMAAAQYLAASGSPMSYEKGLSLLLHQRNAHRSGAGQFGEEGYWYGSPGRHERDEFMGMGDKSNSASKQIYLTFPADSSFTDEDVSNYFGNFGPVQDVRIPYQQKRMFGFVTFVHSETVRIILARGNPHFICDSRVLVKPYKEKGRILENRRQQQQMLQQMERGNYSPGSSPSGMDSRDLFDCHLAPRMFSNTQEMMRRKAEQAADLQQAIEYQRKRFLNLQLPDMDSESFLHHQRGLVIGSPVHFAPRGNQSLLFRSENTSDDVIEGNGDSGHFQSEANRAFLSNTDHNISQERGYNNHLNNGQETSLENALPDSFFASPSKTSESHDPEFEKENCATLSVTTENKAASSLQSA</sequence>
<dbReference type="InterPro" id="IPR056276">
    <property type="entry name" value="AtC3H46-like_PABC-like"/>
</dbReference>
<organism evidence="9 10">
    <name type="scientific">Camelina sativa</name>
    <name type="common">False flax</name>
    <name type="synonym">Myagrum sativum</name>
    <dbReference type="NCBI Taxonomy" id="90675"/>
    <lineage>
        <taxon>Eukaryota</taxon>
        <taxon>Viridiplantae</taxon>
        <taxon>Streptophyta</taxon>
        <taxon>Embryophyta</taxon>
        <taxon>Tracheophyta</taxon>
        <taxon>Spermatophyta</taxon>
        <taxon>Magnoliopsida</taxon>
        <taxon>eudicotyledons</taxon>
        <taxon>Gunneridae</taxon>
        <taxon>Pentapetalae</taxon>
        <taxon>rosids</taxon>
        <taxon>malvids</taxon>
        <taxon>Brassicales</taxon>
        <taxon>Brassicaceae</taxon>
        <taxon>Camelineae</taxon>
        <taxon>Camelina</taxon>
    </lineage>
</organism>
<keyword evidence="2" id="KW-0863">Zinc-finger</keyword>
<keyword evidence="5" id="KW-0238">DNA-binding</keyword>
<evidence type="ECO:0000313" key="10">
    <source>
        <dbReference type="RefSeq" id="XP_010466326.1"/>
    </source>
</evidence>
<reference evidence="9" key="1">
    <citation type="journal article" date="1997" name="Nucleic Acids Res.">
        <title>tRNAscan-SE: a program for improved detection of transfer RNA genes in genomic sequence.</title>
        <authorList>
            <person name="Lowe T.M."/>
            <person name="Eddy S.R."/>
        </authorList>
    </citation>
    <scope>NUCLEOTIDE SEQUENCE [LARGE SCALE GENOMIC DNA]</scope>
    <source>
        <strain evidence="9">r\DH55</strain>
    </source>
</reference>
<evidence type="ECO:0000256" key="3">
    <source>
        <dbReference type="ARBA" id="ARBA00022833"/>
    </source>
</evidence>
<dbReference type="RefSeq" id="XP_010466327.1">
    <property type="nucleotide sequence ID" value="XM_010468025.2"/>
</dbReference>
<name>A0ABM0W6D1_CAMSA</name>